<feature type="compositionally biased region" description="Polar residues" evidence="2">
    <location>
        <begin position="64"/>
        <end position="79"/>
    </location>
</feature>
<dbReference type="Pfam" id="PF00022">
    <property type="entry name" value="Actin"/>
    <property type="match status" value="1"/>
</dbReference>
<feature type="region of interest" description="Disordered" evidence="2">
    <location>
        <begin position="478"/>
        <end position="543"/>
    </location>
</feature>
<reference evidence="3 4" key="1">
    <citation type="submission" date="2017-07" db="EMBL/GenBank/DDBJ databases">
        <title>Genome sequence of the Sordaria macrospora wild type strain R19027.</title>
        <authorList>
            <person name="Nowrousian M."/>
            <person name="Teichert I."/>
            <person name="Kueck U."/>
        </authorList>
    </citation>
    <scope>NUCLEOTIDE SEQUENCE [LARGE SCALE GENOMIC DNA]</scope>
    <source>
        <strain evidence="3 4">R19027</strain>
        <tissue evidence="3">Mycelium</tissue>
    </source>
</reference>
<protein>
    <submittedName>
        <fullName evidence="3">Uncharacterized protein</fullName>
    </submittedName>
</protein>
<dbReference type="OMA" id="GDYRGWI"/>
<sequence length="657" mass="72037">MSASLPHRSVANIRAPTAPSSRSGGGGGSSHRERESSSHRDRDRDRDRGERGDRDRGDRDHSGTSTPTRPIPTFNTPSSLRAEEELIVIDFGTRKVQVGFAGDSAPRGVVWFGPEQQRRIGDFRDWQTDYQQDWRSKAAGGNWGREYELWRPDVRGLELGQVGDKVEKAVREAYTKYMLVDSRPRRMVCVVPTGLPIPLLSAALDSLFHRFQPPTVSLLSSPVAVTVAAGVRSALVVDLGWNETIVTSVYEYREVATRRTVRGGKKLTEETHRFLAKELGHVQQDNKDDRQEYVLSFEECHDIANRLVWCKPFKADKTPKSSSPPQPASPEGEGLATVEESDEDEPTTTTTTTAAVGEKPLPPPPPKTTTIPLRSGRSPASLELTFDQLSQPCENTFFDSQYSLSSFDDHETPVHLLVYRTLLQLPLDVRALCMSRIIFTGGCTTVLGLRKRIFDEVSHIVQERGWDPVYGKAKEQLRMNSKLKKRNGRLTTGITNNNTSNSPEAGGVSPPTTTTSGTSASGEGPPTPAPAPSGGGQGQEEDGIWHDAANSLPEIDPIEAQLARTNPSSSSRKPLHGQLRAIESLGPWAGGSLITHLKVPSVSTIDKDQWTQHGVTGATVRQADVEAKTQQRLSWNAMNRGGREGKEPWTLGVWGAA</sequence>
<dbReference type="FunFam" id="3.30.420.40:FF:000215">
    <property type="entry name" value="Actin-related protein RO7, putative"/>
    <property type="match status" value="1"/>
</dbReference>
<comment type="similarity">
    <text evidence="1">Belongs to the actin family.</text>
</comment>
<dbReference type="SUPFAM" id="SSF53067">
    <property type="entry name" value="Actin-like ATPase domain"/>
    <property type="match status" value="2"/>
</dbReference>
<proteinExistence type="inferred from homology"/>
<dbReference type="CDD" id="cd10207">
    <property type="entry name" value="ASKHA_NBD_Arp10"/>
    <property type="match status" value="1"/>
</dbReference>
<dbReference type="InterPro" id="IPR043129">
    <property type="entry name" value="ATPase_NBD"/>
</dbReference>
<feature type="compositionally biased region" description="Low complexity" evidence="2">
    <location>
        <begin position="491"/>
        <end position="524"/>
    </location>
</feature>
<dbReference type="EMBL" id="NMPR01000120">
    <property type="protein sequence ID" value="KAA8629925.1"/>
    <property type="molecule type" value="Genomic_DNA"/>
</dbReference>
<dbReference type="PANTHER" id="PTHR11937">
    <property type="entry name" value="ACTIN"/>
    <property type="match status" value="1"/>
</dbReference>
<comment type="caution">
    <text evidence="3">The sequence shown here is derived from an EMBL/GenBank/DDBJ whole genome shotgun (WGS) entry which is preliminary data.</text>
</comment>
<evidence type="ECO:0000256" key="2">
    <source>
        <dbReference type="SAM" id="MobiDB-lite"/>
    </source>
</evidence>
<dbReference type="InterPro" id="IPR004000">
    <property type="entry name" value="Actin"/>
</dbReference>
<accession>A0A8S8ZNI3</accession>
<feature type="region of interest" description="Disordered" evidence="2">
    <location>
        <begin position="316"/>
        <end position="376"/>
    </location>
</feature>
<evidence type="ECO:0000313" key="3">
    <source>
        <dbReference type="EMBL" id="KAA8629925.1"/>
    </source>
</evidence>
<dbReference type="Proteomes" id="UP000433876">
    <property type="component" value="Unassembled WGS sequence"/>
</dbReference>
<dbReference type="Gene3D" id="3.90.640.10">
    <property type="entry name" value="Actin, Chain A, domain 4"/>
    <property type="match status" value="1"/>
</dbReference>
<feature type="compositionally biased region" description="Basic and acidic residues" evidence="2">
    <location>
        <begin position="30"/>
        <end position="62"/>
    </location>
</feature>
<evidence type="ECO:0000313" key="4">
    <source>
        <dbReference type="Proteomes" id="UP000433876"/>
    </source>
</evidence>
<organism evidence="3 4">
    <name type="scientific">Sordaria macrospora</name>
    <dbReference type="NCBI Taxonomy" id="5147"/>
    <lineage>
        <taxon>Eukaryota</taxon>
        <taxon>Fungi</taxon>
        <taxon>Dikarya</taxon>
        <taxon>Ascomycota</taxon>
        <taxon>Pezizomycotina</taxon>
        <taxon>Sordariomycetes</taxon>
        <taxon>Sordariomycetidae</taxon>
        <taxon>Sordariales</taxon>
        <taxon>Sordariaceae</taxon>
        <taxon>Sordaria</taxon>
    </lineage>
</organism>
<feature type="region of interest" description="Disordered" evidence="2">
    <location>
        <begin position="1"/>
        <end position="79"/>
    </location>
</feature>
<dbReference type="SMART" id="SM00268">
    <property type="entry name" value="ACTIN"/>
    <property type="match status" value="1"/>
</dbReference>
<dbReference type="VEuPathDB" id="FungiDB:SMAC_07801"/>
<dbReference type="AlphaFoldDB" id="A0A8S8ZNI3"/>
<gene>
    <name evidence="3" type="ORF">SMACR_07801</name>
</gene>
<evidence type="ECO:0000256" key="1">
    <source>
        <dbReference type="RuleBase" id="RU000487"/>
    </source>
</evidence>
<dbReference type="Gene3D" id="3.30.420.40">
    <property type="match status" value="3"/>
</dbReference>
<name>A0A8S8ZNI3_SORMA</name>